<proteinExistence type="predicted"/>
<evidence type="ECO:0000256" key="1">
    <source>
        <dbReference type="ARBA" id="ARBA00000085"/>
    </source>
</evidence>
<gene>
    <name evidence="4" type="ORF">FDQ92_05775</name>
</gene>
<dbReference type="AlphaFoldDB" id="A0A4P8L1R1"/>
<keyword evidence="5" id="KW-1185">Reference proteome</keyword>
<dbReference type="OrthoDB" id="5417790at2"/>
<dbReference type="InterPro" id="IPR003661">
    <property type="entry name" value="HisK_dim/P_dom"/>
</dbReference>
<accession>A0A4P8L1R1</accession>
<dbReference type="SUPFAM" id="SSF47384">
    <property type="entry name" value="Homodimeric domain of signal transducing histidine kinase"/>
    <property type="match status" value="1"/>
</dbReference>
<keyword evidence="4" id="KW-0418">Kinase</keyword>
<dbReference type="KEGG" id="dax:FDQ92_05775"/>
<reference evidence="4 5" key="2">
    <citation type="submission" date="2019-05" db="EMBL/GenBank/DDBJ databases">
        <authorList>
            <person name="Suflita J.M."/>
            <person name="Marks C.R."/>
        </authorList>
    </citation>
    <scope>NUCLEOTIDE SEQUENCE [LARGE SCALE GENOMIC DNA]</scope>
    <source>
        <strain evidence="4 5">ALDC</strain>
    </source>
</reference>
<keyword evidence="4" id="KW-0808">Transferase</keyword>
<dbReference type="GO" id="GO:0000155">
    <property type="term" value="F:phosphorelay sensor kinase activity"/>
    <property type="evidence" value="ECO:0007669"/>
    <property type="project" value="InterPro"/>
</dbReference>
<evidence type="ECO:0000313" key="4">
    <source>
        <dbReference type="EMBL" id="QCQ21729.1"/>
    </source>
</evidence>
<sequence length="231" mass="25331">MSGAQELWDLGSLQFFGKVSASISHEIKNVLAVIRETSGLMEDLILMNRKGKPLDVERLKNLAEKIRRQTGRADEIVKNMNRFAHSVDEPVKTVAVKDCVELILSLFQRSAGMRGVVLQADLPEDAVTVTANLFFLQNLLGNLVEIAVDGAGDEKRIRVGARKCPEGVDVIFRGLQPFSPSEMEESLDVPTRRLLALLEAKLNFDVDQQALVVHFPVSRSSLGGEEGPGPG</sequence>
<evidence type="ECO:0000259" key="3">
    <source>
        <dbReference type="Pfam" id="PF00512"/>
    </source>
</evidence>
<organism evidence="4 5">
    <name type="scientific">Desulfoglaeba alkanexedens ALDC</name>
    <dbReference type="NCBI Taxonomy" id="980445"/>
    <lineage>
        <taxon>Bacteria</taxon>
        <taxon>Pseudomonadati</taxon>
        <taxon>Thermodesulfobacteriota</taxon>
        <taxon>Syntrophobacteria</taxon>
        <taxon>Syntrophobacterales</taxon>
        <taxon>Syntrophobacteraceae</taxon>
        <taxon>Desulfoglaeba</taxon>
    </lineage>
</organism>
<dbReference type="EMBL" id="CP040098">
    <property type="protein sequence ID" value="QCQ21729.1"/>
    <property type="molecule type" value="Genomic_DNA"/>
</dbReference>
<reference evidence="4 5" key="1">
    <citation type="submission" date="2019-05" db="EMBL/GenBank/DDBJ databases">
        <title>The Complete Genome Sequence of the n-alkane-degrading Desulfoglaeba alkanexedens ALDC reveals multiple alkylsuccinate synthase gene clusters.</title>
        <authorList>
            <person name="Callaghan A.V."/>
            <person name="Davidova I.A."/>
            <person name="Duncan K.E."/>
            <person name="Morris B."/>
            <person name="McInerney M.J."/>
        </authorList>
    </citation>
    <scope>NUCLEOTIDE SEQUENCE [LARGE SCALE GENOMIC DNA]</scope>
    <source>
        <strain evidence="4 5">ALDC</strain>
    </source>
</reference>
<dbReference type="RefSeq" id="WP_137423698.1">
    <property type="nucleotide sequence ID" value="NZ_CP040098.1"/>
</dbReference>
<evidence type="ECO:0000313" key="5">
    <source>
        <dbReference type="Proteomes" id="UP000298602"/>
    </source>
</evidence>
<dbReference type="Pfam" id="PF00512">
    <property type="entry name" value="HisKA"/>
    <property type="match status" value="1"/>
</dbReference>
<evidence type="ECO:0000256" key="2">
    <source>
        <dbReference type="ARBA" id="ARBA00012438"/>
    </source>
</evidence>
<dbReference type="CDD" id="cd00082">
    <property type="entry name" value="HisKA"/>
    <property type="match status" value="1"/>
</dbReference>
<feature type="domain" description="Signal transduction histidine kinase dimerisation/phosphoacceptor" evidence="3">
    <location>
        <begin position="19"/>
        <end position="84"/>
    </location>
</feature>
<comment type="catalytic activity">
    <reaction evidence="1">
        <text>ATP + protein L-histidine = ADP + protein N-phospho-L-histidine.</text>
        <dbReference type="EC" id="2.7.13.3"/>
    </reaction>
</comment>
<dbReference type="InterPro" id="IPR036097">
    <property type="entry name" value="HisK_dim/P_sf"/>
</dbReference>
<protein>
    <recommendedName>
        <fullName evidence="2">histidine kinase</fullName>
        <ecNumber evidence="2">2.7.13.3</ecNumber>
    </recommendedName>
</protein>
<name>A0A4P8L1R1_9BACT</name>
<dbReference type="Proteomes" id="UP000298602">
    <property type="component" value="Chromosome"/>
</dbReference>
<dbReference type="EC" id="2.7.13.3" evidence="2"/>
<dbReference type="Gene3D" id="1.10.287.130">
    <property type="match status" value="1"/>
</dbReference>